<dbReference type="OrthoDB" id="6517071at2759"/>
<accession>A0A7R9BZP8</accession>
<name>A0A7R9BZP8_9CRUS</name>
<keyword evidence="3" id="KW-1185">Reference proteome</keyword>
<evidence type="ECO:0000256" key="1">
    <source>
        <dbReference type="SAM" id="MobiDB-lite"/>
    </source>
</evidence>
<evidence type="ECO:0000313" key="3">
    <source>
        <dbReference type="Proteomes" id="UP000678499"/>
    </source>
</evidence>
<dbReference type="EMBL" id="OA886548">
    <property type="protein sequence ID" value="CAD7282916.1"/>
    <property type="molecule type" value="Genomic_DNA"/>
</dbReference>
<dbReference type="Proteomes" id="UP000678499">
    <property type="component" value="Unassembled WGS sequence"/>
</dbReference>
<proteinExistence type="predicted"/>
<sequence length="214" mass="22673">MTQDLIETGVIRLGGVGGESATDEDDLILARLTIRPPSPCNVEFVNANIIVAGKSSMRKNTPSRSNRSMASGQGFMSSLLLTNCRVRNHSYGTALKRPFPLGRLSFNDAATETFEYPSEKSLLDDHLVELLVTTTRGVHVNGGDAGSTISSAMDARDGGDASSKTSQKTFPGAVATGSGQLELYFSGIDNCNNVCGGAELDLYLRLGVDQTCCT</sequence>
<protein>
    <submittedName>
        <fullName evidence="2">Uncharacterized protein</fullName>
    </submittedName>
</protein>
<evidence type="ECO:0000313" key="2">
    <source>
        <dbReference type="EMBL" id="CAD7282916.1"/>
    </source>
</evidence>
<organism evidence="2">
    <name type="scientific">Notodromas monacha</name>
    <dbReference type="NCBI Taxonomy" id="399045"/>
    <lineage>
        <taxon>Eukaryota</taxon>
        <taxon>Metazoa</taxon>
        <taxon>Ecdysozoa</taxon>
        <taxon>Arthropoda</taxon>
        <taxon>Crustacea</taxon>
        <taxon>Oligostraca</taxon>
        <taxon>Ostracoda</taxon>
        <taxon>Podocopa</taxon>
        <taxon>Podocopida</taxon>
        <taxon>Cypridocopina</taxon>
        <taxon>Cypridoidea</taxon>
        <taxon>Cyprididae</taxon>
        <taxon>Notodromas</taxon>
    </lineage>
</organism>
<dbReference type="AlphaFoldDB" id="A0A7R9BZP8"/>
<dbReference type="EMBL" id="CAJPEX010004511">
    <property type="protein sequence ID" value="CAG0923068.1"/>
    <property type="molecule type" value="Genomic_DNA"/>
</dbReference>
<reference evidence="2" key="1">
    <citation type="submission" date="2020-11" db="EMBL/GenBank/DDBJ databases">
        <authorList>
            <person name="Tran Van P."/>
        </authorList>
    </citation>
    <scope>NUCLEOTIDE SEQUENCE</scope>
</reference>
<gene>
    <name evidence="2" type="ORF">NMOB1V02_LOCUS10534</name>
</gene>
<feature type="region of interest" description="Disordered" evidence="1">
    <location>
        <begin position="145"/>
        <end position="171"/>
    </location>
</feature>